<dbReference type="EMBL" id="JAWDJW010003679">
    <property type="protein sequence ID" value="KAK3076685.1"/>
    <property type="molecule type" value="Genomic_DNA"/>
</dbReference>
<protein>
    <submittedName>
        <fullName evidence="1">Uncharacterized protein</fullName>
    </submittedName>
</protein>
<proteinExistence type="predicted"/>
<evidence type="ECO:0000313" key="1">
    <source>
        <dbReference type="EMBL" id="KAK3076685.1"/>
    </source>
</evidence>
<accession>A0ACC3DJA2</accession>
<dbReference type="Proteomes" id="UP001186974">
    <property type="component" value="Unassembled WGS sequence"/>
</dbReference>
<evidence type="ECO:0000313" key="2">
    <source>
        <dbReference type="Proteomes" id="UP001186974"/>
    </source>
</evidence>
<reference evidence="1" key="1">
    <citation type="submission" date="2024-09" db="EMBL/GenBank/DDBJ databases">
        <title>Black Yeasts Isolated from many extreme environments.</title>
        <authorList>
            <person name="Coleine C."/>
            <person name="Stajich J.E."/>
            <person name="Selbmann L."/>
        </authorList>
    </citation>
    <scope>NUCLEOTIDE SEQUENCE</scope>
    <source>
        <strain evidence="1">CCFEE 5737</strain>
    </source>
</reference>
<keyword evidence="2" id="KW-1185">Reference proteome</keyword>
<organism evidence="1 2">
    <name type="scientific">Coniosporium uncinatum</name>
    <dbReference type="NCBI Taxonomy" id="93489"/>
    <lineage>
        <taxon>Eukaryota</taxon>
        <taxon>Fungi</taxon>
        <taxon>Dikarya</taxon>
        <taxon>Ascomycota</taxon>
        <taxon>Pezizomycotina</taxon>
        <taxon>Dothideomycetes</taxon>
        <taxon>Dothideomycetes incertae sedis</taxon>
        <taxon>Coniosporium</taxon>
    </lineage>
</organism>
<comment type="caution">
    <text evidence="1">The sequence shown here is derived from an EMBL/GenBank/DDBJ whole genome shotgun (WGS) entry which is preliminary data.</text>
</comment>
<gene>
    <name evidence="1" type="ORF">LTS18_012340</name>
</gene>
<name>A0ACC3DJA2_9PEZI</name>
<sequence>MCPGGSDKALDYVLPLLQTVAAKDKNGNACVAKVGTGGCGHYVKMVHNGIEHGMMSAVAEAYNIMYQGLCMDLDDIGNTFEKWNKDGPLRGTFLISIGADICRTEDDQGNRVVESLEDKVVQDITGEEGTGIWSNEEAISHHIPAPTLNIAHDLRLASADRQQRVDSQKAFGGEFPHQKISLSGEDKKKFVKALEQAVYAACLASYIQGMNIIERADIMHGWHIDYTSVLQIWKAGCIIQADHISDMLKPILDKYQELKTINLLLQPKVMTEMRDALPSLREVVKTGVANDWVVPSLGASLEYVKYQTGTDLPTAFYEAELDFFGKHMFDKKGEKGTGAPTEGKHHFEWRPAKGSDSRL</sequence>